<evidence type="ECO:0000313" key="5">
    <source>
        <dbReference type="Proteomes" id="UP000886885"/>
    </source>
</evidence>
<dbReference type="InterPro" id="IPR050095">
    <property type="entry name" value="ECF_ABC_transporter_ATP-bd"/>
</dbReference>
<dbReference type="GO" id="GO:0042626">
    <property type="term" value="F:ATPase-coupled transmembrane transporter activity"/>
    <property type="evidence" value="ECO:0007669"/>
    <property type="project" value="TreeGrafter"/>
</dbReference>
<dbReference type="GO" id="GO:0009941">
    <property type="term" value="C:chloroplast envelope"/>
    <property type="evidence" value="ECO:0007669"/>
    <property type="project" value="TreeGrafter"/>
</dbReference>
<reference evidence="4" key="1">
    <citation type="journal article" date="2020" name="bioRxiv">
        <title>Hybrid origin of Populus tomentosa Carr. identified through genome sequencing and phylogenomic analysis.</title>
        <authorList>
            <person name="An X."/>
            <person name="Gao K."/>
            <person name="Chen Z."/>
            <person name="Li J."/>
            <person name="Yang X."/>
            <person name="Yang X."/>
            <person name="Zhou J."/>
            <person name="Guo T."/>
            <person name="Zhao T."/>
            <person name="Huang S."/>
            <person name="Miao D."/>
            <person name="Khan W.U."/>
            <person name="Rao P."/>
            <person name="Ye M."/>
            <person name="Lei B."/>
            <person name="Liao W."/>
            <person name="Wang J."/>
            <person name="Ji L."/>
            <person name="Li Y."/>
            <person name="Guo B."/>
            <person name="Mustafa N.S."/>
            <person name="Li S."/>
            <person name="Yun Q."/>
            <person name="Keller S.R."/>
            <person name="Mao J."/>
            <person name="Zhang R."/>
            <person name="Strauss S.H."/>
        </authorList>
    </citation>
    <scope>NUCLEOTIDE SEQUENCE</scope>
    <source>
        <strain evidence="4">GM15</strain>
        <tissue evidence="4">Leaf</tissue>
    </source>
</reference>
<dbReference type="PANTHER" id="PTHR43553">
    <property type="entry name" value="HEAVY METAL TRANSPORTER"/>
    <property type="match status" value="1"/>
</dbReference>
<dbReference type="EMBL" id="JAAWWB010000001">
    <property type="protein sequence ID" value="KAG6793320.1"/>
    <property type="molecule type" value="Genomic_DNA"/>
</dbReference>
<organism evidence="4 5">
    <name type="scientific">Populus tomentosa</name>
    <name type="common">Chinese white poplar</name>
    <dbReference type="NCBI Taxonomy" id="118781"/>
    <lineage>
        <taxon>Eukaryota</taxon>
        <taxon>Viridiplantae</taxon>
        <taxon>Streptophyta</taxon>
        <taxon>Embryophyta</taxon>
        <taxon>Tracheophyta</taxon>
        <taxon>Spermatophyta</taxon>
        <taxon>Magnoliopsida</taxon>
        <taxon>eudicotyledons</taxon>
        <taxon>Gunneridae</taxon>
        <taxon>Pentapetalae</taxon>
        <taxon>rosids</taxon>
        <taxon>fabids</taxon>
        <taxon>Malpighiales</taxon>
        <taxon>Salicaceae</taxon>
        <taxon>Saliceae</taxon>
        <taxon>Populus</taxon>
    </lineage>
</organism>
<keyword evidence="2" id="KW-0547">Nucleotide-binding</keyword>
<protein>
    <submittedName>
        <fullName evidence="4">Uncharacterized protein</fullName>
    </submittedName>
</protein>
<dbReference type="PANTHER" id="PTHR43553:SF1">
    <property type="entry name" value="ABC TRANSPORTER I FAMILY MEMBER 11, CHLOROPLASTIC"/>
    <property type="match status" value="1"/>
</dbReference>
<keyword evidence="5" id="KW-1185">Reference proteome</keyword>
<evidence type="ECO:0000256" key="2">
    <source>
        <dbReference type="ARBA" id="ARBA00022741"/>
    </source>
</evidence>
<dbReference type="AlphaFoldDB" id="A0A8X8DJZ3"/>
<comment type="caution">
    <text evidence="4">The sequence shown here is derived from an EMBL/GenBank/DDBJ whole genome shotgun (WGS) entry which is preliminary data.</text>
</comment>
<keyword evidence="1" id="KW-0813">Transport</keyword>
<evidence type="ECO:0000256" key="1">
    <source>
        <dbReference type="ARBA" id="ARBA00022448"/>
    </source>
</evidence>
<dbReference type="Proteomes" id="UP000886885">
    <property type="component" value="Chromosome 1A"/>
</dbReference>
<keyword evidence="3" id="KW-0067">ATP-binding</keyword>
<name>A0A8X8DJZ3_POPTO</name>
<sequence length="181" mass="20801">MKLPPLRWRLSLYRQSGPLLIANAFDYHRHRESQFHFNSTKSENVELNGISLCKDPYSLSGEYKCRLALAIQPFKVPDMLVLDDPLVGLAVSHTRSDWKAWADVIKLLKRLEKKMTILVVSHDPKTHNVYSLILFLFSLYVYGATPTYRASGFSSRDLATLVDHSWRMEIGGFLMEELLSV</sequence>
<evidence type="ECO:0000256" key="3">
    <source>
        <dbReference type="ARBA" id="ARBA00022840"/>
    </source>
</evidence>
<gene>
    <name evidence="4" type="ORF">POTOM_002523</name>
</gene>
<accession>A0A8X8DJZ3</accession>
<dbReference type="OrthoDB" id="10505938at2759"/>
<evidence type="ECO:0000313" key="4">
    <source>
        <dbReference type="EMBL" id="KAG6793320.1"/>
    </source>
</evidence>
<proteinExistence type="predicted"/>
<dbReference type="GO" id="GO:0005524">
    <property type="term" value="F:ATP binding"/>
    <property type="evidence" value="ECO:0007669"/>
    <property type="project" value="UniProtKB-KW"/>
</dbReference>